<protein>
    <recommendedName>
        <fullName evidence="13">Peptide hydrolase</fullName>
        <ecNumber evidence="13">3.4.-.-</ecNumber>
    </recommendedName>
</protein>
<organism evidence="16 17">
    <name type="scientific">Mucor plumbeus</name>
    <dbReference type="NCBI Taxonomy" id="97098"/>
    <lineage>
        <taxon>Eukaryota</taxon>
        <taxon>Fungi</taxon>
        <taxon>Fungi incertae sedis</taxon>
        <taxon>Mucoromycota</taxon>
        <taxon>Mucoromycotina</taxon>
        <taxon>Mucoromycetes</taxon>
        <taxon>Mucorales</taxon>
        <taxon>Mucorineae</taxon>
        <taxon>Mucoraceae</taxon>
        <taxon>Mucor</taxon>
    </lineage>
</organism>
<comment type="function">
    <text evidence="2">May be involved in vacuolar sorting and osmoregulation.</text>
</comment>
<evidence type="ECO:0000256" key="10">
    <source>
        <dbReference type="ARBA" id="ARBA00022989"/>
    </source>
</evidence>
<feature type="transmembrane region" description="Helical" evidence="14">
    <location>
        <begin position="594"/>
        <end position="615"/>
    </location>
</feature>
<keyword evidence="10 14" id="KW-1133">Transmembrane helix</keyword>
<feature type="transmembrane region" description="Helical" evidence="14">
    <location>
        <begin position="33"/>
        <end position="51"/>
    </location>
</feature>
<keyword evidence="11" id="KW-0482">Metalloprotease</keyword>
<keyword evidence="5" id="KW-0926">Vacuole</keyword>
<evidence type="ECO:0000256" key="3">
    <source>
        <dbReference type="ARBA" id="ARBA00004128"/>
    </source>
</evidence>
<dbReference type="Gene3D" id="3.40.630.10">
    <property type="entry name" value="Zn peptidases"/>
    <property type="match status" value="1"/>
</dbReference>
<evidence type="ECO:0000256" key="4">
    <source>
        <dbReference type="ARBA" id="ARBA00010918"/>
    </source>
</evidence>
<dbReference type="EC" id="3.4.-.-" evidence="13"/>
<evidence type="ECO:0000256" key="7">
    <source>
        <dbReference type="ARBA" id="ARBA00022692"/>
    </source>
</evidence>
<comment type="subcellular location">
    <subcellularLocation>
        <location evidence="3">Vacuole membrane</location>
        <topology evidence="3">Multi-pass membrane protein</topology>
    </subcellularLocation>
</comment>
<evidence type="ECO:0000256" key="5">
    <source>
        <dbReference type="ARBA" id="ARBA00022554"/>
    </source>
</evidence>
<dbReference type="PANTHER" id="PTHR12147">
    <property type="entry name" value="METALLOPEPTIDASE M28 FAMILY MEMBER"/>
    <property type="match status" value="1"/>
</dbReference>
<evidence type="ECO:0000259" key="15">
    <source>
        <dbReference type="Pfam" id="PF04389"/>
    </source>
</evidence>
<comment type="cofactor">
    <cofactor evidence="1">
        <name>Zn(2+)</name>
        <dbReference type="ChEBI" id="CHEBI:29105"/>
    </cofactor>
</comment>
<dbReference type="PANTHER" id="PTHR12147:SF58">
    <property type="entry name" value="VACUOLAR MEMBRANE PROTEASE"/>
    <property type="match status" value="1"/>
</dbReference>
<keyword evidence="17" id="KW-1185">Reference proteome</keyword>
<dbReference type="Proteomes" id="UP000650833">
    <property type="component" value="Unassembled WGS sequence"/>
</dbReference>
<dbReference type="Pfam" id="PF04389">
    <property type="entry name" value="Peptidase_M28"/>
    <property type="match status" value="1"/>
</dbReference>
<proteinExistence type="inferred from homology"/>
<feature type="transmembrane region" description="Helical" evidence="14">
    <location>
        <begin position="517"/>
        <end position="536"/>
    </location>
</feature>
<evidence type="ECO:0000256" key="12">
    <source>
        <dbReference type="ARBA" id="ARBA00023180"/>
    </source>
</evidence>
<feature type="transmembrane region" description="Helical" evidence="14">
    <location>
        <begin position="491"/>
        <end position="510"/>
    </location>
</feature>
<feature type="transmembrane region" description="Helical" evidence="14">
    <location>
        <begin position="368"/>
        <end position="396"/>
    </location>
</feature>
<dbReference type="GO" id="GO:0006508">
    <property type="term" value="P:proteolysis"/>
    <property type="evidence" value="ECO:0007669"/>
    <property type="project" value="UniProtKB-KW"/>
</dbReference>
<evidence type="ECO:0000256" key="2">
    <source>
        <dbReference type="ARBA" id="ARBA00003273"/>
    </source>
</evidence>
<evidence type="ECO:0000256" key="13">
    <source>
        <dbReference type="RuleBase" id="RU361240"/>
    </source>
</evidence>
<evidence type="ECO:0000313" key="16">
    <source>
        <dbReference type="EMBL" id="KAG2211469.1"/>
    </source>
</evidence>
<name>A0A8H7RHB4_9FUNG</name>
<feature type="transmembrane region" description="Helical" evidence="14">
    <location>
        <begin position="416"/>
        <end position="444"/>
    </location>
</feature>
<gene>
    <name evidence="16" type="ORF">INT46_000293</name>
</gene>
<feature type="transmembrane region" description="Helical" evidence="14">
    <location>
        <begin position="621"/>
        <end position="641"/>
    </location>
</feature>
<keyword evidence="12" id="KW-0325">Glycoprotein</keyword>
<evidence type="ECO:0000313" key="17">
    <source>
        <dbReference type="Proteomes" id="UP000650833"/>
    </source>
</evidence>
<feature type="transmembrane region" description="Helical" evidence="14">
    <location>
        <begin position="456"/>
        <end position="476"/>
    </location>
</feature>
<keyword evidence="6 13" id="KW-0645">Protease</keyword>
<accession>A0A8H7RHB4</accession>
<comment type="caution">
    <text evidence="16">The sequence shown here is derived from an EMBL/GenBank/DDBJ whole genome shotgun (WGS) entry which is preliminary data.</text>
</comment>
<evidence type="ECO:0000256" key="1">
    <source>
        <dbReference type="ARBA" id="ARBA00001947"/>
    </source>
</evidence>
<keyword evidence="7 14" id="KW-0812">Transmembrane</keyword>
<keyword evidence="8 13" id="KW-0378">Hydrolase</keyword>
<evidence type="ECO:0000256" key="11">
    <source>
        <dbReference type="ARBA" id="ARBA00023049"/>
    </source>
</evidence>
<dbReference type="EMBL" id="JAEPRC010000065">
    <property type="protein sequence ID" value="KAG2211469.1"/>
    <property type="molecule type" value="Genomic_DNA"/>
</dbReference>
<dbReference type="GO" id="GO:0046872">
    <property type="term" value="F:metal ion binding"/>
    <property type="evidence" value="ECO:0007669"/>
    <property type="project" value="UniProtKB-KW"/>
</dbReference>
<sequence>MAPTARIEETTPLLSRIIDTPEVPEQKNTTKLIYSYVFGFLLLLIAFIYNVRSTLPTPLSDIQARELNDFPGIHCYNEYLSHFNQPHSANQRNNQVIKDWIVQLAHEFKIEATENGIDMEIIADDPTDLISKRNKFSTDEYWLVESRNIIIRLVGKSNNTNESFLVNAHYDSVSTSHGVTDNGMGTAVAIELLRYFVQHPPQNTVIFLFNNFEEGGLIGADAFVKHPWFSTIKLFVNLEGTGAGGRALLFRSNTLAAVHGLASSGAHLLHASPLGNDLLQAKLLKSDTDYTTFTKYGVPGLDIAFYYPRSHYHTQRDDLAHTTPESLQHMGQMALGSVLSIDGSSTMLDQAGAPEPVIYYDILGRVMLVYSFFTCQLINILSLFFVPLGLFTWFWFSTTANIDDKMALLKRNLYLIGKGFIAALVALVFMVVFTAFFAWIMILINPSVTYGSINIVVLYLTVAAFLGLVASQWVLVRLSRSFGSNLANMQVGFYGLTGFWWLLLVFATYLGSQKVAAIYFAVYFLISSTLATVLLVGTPPKEIEGGSELASGVSRFWSIAFLIQVLMPVILMTEFLLLGMDSMRHTSADGTPEGAIYVLLATPIILIVLHLLPWVHAAGELQKTACCTTLVFVVFFIACLLSSPFNGESSPNRIVFNQEYNASDTLSTVALITGSSFGILQRTLKNVLPKSEYDTMECETYLTYQTRCTYQTALTPVYGRHPEKEISITYSPVSCDFKTCNLNITTTVENSLLCQLQFSNTKIDGLQAWINGNHVKAGQNDTIHALTTYSKKQASTVNWDLSYDAHQQEASGEALFSCIYDDWTEGELPAFTTLKDNLPYNALLTIKGGVGLAKVHYFPSIPLN</sequence>
<evidence type="ECO:0000256" key="6">
    <source>
        <dbReference type="ARBA" id="ARBA00022670"/>
    </source>
</evidence>
<dbReference type="GO" id="GO:0008235">
    <property type="term" value="F:metalloexopeptidase activity"/>
    <property type="evidence" value="ECO:0007669"/>
    <property type="project" value="InterPro"/>
</dbReference>
<evidence type="ECO:0000256" key="9">
    <source>
        <dbReference type="ARBA" id="ARBA00022833"/>
    </source>
</evidence>
<dbReference type="InterPro" id="IPR045175">
    <property type="entry name" value="M28_fam"/>
</dbReference>
<dbReference type="AlphaFoldDB" id="A0A8H7RHB4"/>
<dbReference type="SUPFAM" id="SSF53187">
    <property type="entry name" value="Zn-dependent exopeptidases"/>
    <property type="match status" value="1"/>
</dbReference>
<feature type="domain" description="Peptidase M28" evidence="15">
    <location>
        <begin position="148"/>
        <end position="335"/>
    </location>
</feature>
<dbReference type="GO" id="GO:0005774">
    <property type="term" value="C:vacuolar membrane"/>
    <property type="evidence" value="ECO:0007669"/>
    <property type="project" value="UniProtKB-SubCell"/>
</dbReference>
<keyword evidence="13" id="KW-0479">Metal-binding</keyword>
<evidence type="ECO:0000256" key="8">
    <source>
        <dbReference type="ARBA" id="ARBA00022801"/>
    </source>
</evidence>
<feature type="transmembrane region" description="Helical" evidence="14">
    <location>
        <begin position="556"/>
        <end position="578"/>
    </location>
</feature>
<dbReference type="InterPro" id="IPR007484">
    <property type="entry name" value="Peptidase_M28"/>
</dbReference>
<comment type="similarity">
    <text evidence="4 13">Belongs to the peptidase M28 family.</text>
</comment>
<dbReference type="OrthoDB" id="76293at2759"/>
<evidence type="ECO:0000256" key="14">
    <source>
        <dbReference type="SAM" id="Phobius"/>
    </source>
</evidence>
<keyword evidence="9 13" id="KW-0862">Zinc</keyword>
<reference evidence="16" key="1">
    <citation type="submission" date="2020-12" db="EMBL/GenBank/DDBJ databases">
        <title>Metabolic potential, ecology and presence of endohyphal bacteria is reflected in genomic diversity of Mucoromycotina.</title>
        <authorList>
            <person name="Muszewska A."/>
            <person name="Okrasinska A."/>
            <person name="Steczkiewicz K."/>
            <person name="Drgas O."/>
            <person name="Orlowska M."/>
            <person name="Perlinska-Lenart U."/>
            <person name="Aleksandrzak-Piekarczyk T."/>
            <person name="Szatraj K."/>
            <person name="Zielenkiewicz U."/>
            <person name="Pilsyk S."/>
            <person name="Malc E."/>
            <person name="Mieczkowski P."/>
            <person name="Kruszewska J.S."/>
            <person name="Biernat P."/>
            <person name="Pawlowska J."/>
        </authorList>
    </citation>
    <scope>NUCLEOTIDE SEQUENCE</scope>
    <source>
        <strain evidence="16">CBS 226.32</strain>
    </source>
</reference>
<keyword evidence="14" id="KW-0472">Membrane</keyword>